<proteinExistence type="predicted"/>
<evidence type="ECO:0000313" key="3">
    <source>
        <dbReference type="Proteomes" id="UP000317839"/>
    </source>
</evidence>
<dbReference type="AlphaFoldDB" id="A0A545T2I5"/>
<dbReference type="Pfam" id="PF19837">
    <property type="entry name" value="DUF6316"/>
    <property type="match status" value="1"/>
</dbReference>
<sequence>MSQYQMDSVKSDRVFYRPMGWYFATREGLDMGPFPSRRSAEAEIGYYLESMKKLSKTAKKEPVIEVEQPTEETLRKAG</sequence>
<accession>A0A545T2I5</accession>
<name>A0A545T2I5_9GAMM</name>
<evidence type="ECO:0000313" key="2">
    <source>
        <dbReference type="EMBL" id="TQV71422.1"/>
    </source>
</evidence>
<reference evidence="2 3" key="1">
    <citation type="submission" date="2019-06" db="EMBL/GenBank/DDBJ databases">
        <title>Draft genome of Aliikangiella marina GYP-15.</title>
        <authorList>
            <person name="Wang G."/>
        </authorList>
    </citation>
    <scope>NUCLEOTIDE SEQUENCE [LARGE SCALE GENOMIC DNA]</scope>
    <source>
        <strain evidence="2 3">GYP-15</strain>
    </source>
</reference>
<dbReference type="InterPro" id="IPR045630">
    <property type="entry name" value="DUF6316"/>
</dbReference>
<gene>
    <name evidence="2" type="ORF">FLL45_19905</name>
</gene>
<keyword evidence="3" id="KW-1185">Reference proteome</keyword>
<dbReference type="RefSeq" id="WP_142943820.1">
    <property type="nucleotide sequence ID" value="NZ_VIKR01000006.1"/>
</dbReference>
<evidence type="ECO:0000259" key="1">
    <source>
        <dbReference type="Pfam" id="PF19837"/>
    </source>
</evidence>
<comment type="caution">
    <text evidence="2">The sequence shown here is derived from an EMBL/GenBank/DDBJ whole genome shotgun (WGS) entry which is preliminary data.</text>
</comment>
<dbReference type="Proteomes" id="UP000317839">
    <property type="component" value="Unassembled WGS sequence"/>
</dbReference>
<dbReference type="OrthoDB" id="6199386at2"/>
<feature type="domain" description="DUF6316" evidence="1">
    <location>
        <begin position="10"/>
        <end position="52"/>
    </location>
</feature>
<protein>
    <recommendedName>
        <fullName evidence="1">DUF6316 domain-containing protein</fullName>
    </recommendedName>
</protein>
<organism evidence="2 3">
    <name type="scientific">Aliikangiella marina</name>
    <dbReference type="NCBI Taxonomy" id="1712262"/>
    <lineage>
        <taxon>Bacteria</taxon>
        <taxon>Pseudomonadati</taxon>
        <taxon>Pseudomonadota</taxon>
        <taxon>Gammaproteobacteria</taxon>
        <taxon>Oceanospirillales</taxon>
        <taxon>Pleioneaceae</taxon>
        <taxon>Aliikangiella</taxon>
    </lineage>
</organism>
<dbReference type="EMBL" id="VIKR01000006">
    <property type="protein sequence ID" value="TQV71422.1"/>
    <property type="molecule type" value="Genomic_DNA"/>
</dbReference>